<reference evidence="1" key="1">
    <citation type="submission" date="2022-01" db="EMBL/GenBank/DDBJ databases">
        <authorList>
            <person name="Jo J.-H."/>
            <person name="Im W.-T."/>
        </authorList>
    </citation>
    <scope>NUCLEOTIDE SEQUENCE</scope>
    <source>
        <strain evidence="1">I2-34</strain>
    </source>
</reference>
<accession>A0ABS9L625</accession>
<evidence type="ECO:0000313" key="1">
    <source>
        <dbReference type="EMBL" id="MCG2622125.1"/>
    </source>
</evidence>
<dbReference type="Proteomes" id="UP001165368">
    <property type="component" value="Unassembled WGS sequence"/>
</dbReference>
<protein>
    <submittedName>
        <fullName evidence="1">Uncharacterized protein</fullName>
    </submittedName>
</protein>
<dbReference type="RefSeq" id="WP_237820119.1">
    <property type="nucleotide sequence ID" value="NZ_JAKLTQ010000005.1"/>
</dbReference>
<keyword evidence="2" id="KW-1185">Reference proteome</keyword>
<gene>
    <name evidence="1" type="ORF">LVY72_09360</name>
</gene>
<comment type="caution">
    <text evidence="1">The sequence shown here is derived from an EMBL/GenBank/DDBJ whole genome shotgun (WGS) entry which is preliminary data.</text>
</comment>
<proteinExistence type="predicted"/>
<organism evidence="1 2">
    <name type="scientific">Arthrobacter hankyongi</name>
    <dbReference type="NCBI Taxonomy" id="2904801"/>
    <lineage>
        <taxon>Bacteria</taxon>
        <taxon>Bacillati</taxon>
        <taxon>Actinomycetota</taxon>
        <taxon>Actinomycetes</taxon>
        <taxon>Micrococcales</taxon>
        <taxon>Micrococcaceae</taxon>
        <taxon>Arthrobacter</taxon>
    </lineage>
</organism>
<name>A0ABS9L625_9MICC</name>
<sequence>MHTDQQTAPIVDLSLLHRGDEVEARRGGTAYYRGRVHATAPGLGMLWIREQGRNARRAVPADEYSIHRLGRARR</sequence>
<dbReference type="EMBL" id="JAKLTQ010000005">
    <property type="protein sequence ID" value="MCG2622125.1"/>
    <property type="molecule type" value="Genomic_DNA"/>
</dbReference>
<evidence type="ECO:0000313" key="2">
    <source>
        <dbReference type="Proteomes" id="UP001165368"/>
    </source>
</evidence>